<evidence type="ECO:0000256" key="1">
    <source>
        <dbReference type="ARBA" id="ARBA00000085"/>
    </source>
</evidence>
<evidence type="ECO:0000256" key="10">
    <source>
        <dbReference type="ARBA" id="ARBA00022840"/>
    </source>
</evidence>
<dbReference type="SUPFAM" id="SSF47384">
    <property type="entry name" value="Homodimeric domain of signal transducing histidine kinase"/>
    <property type="match status" value="1"/>
</dbReference>
<dbReference type="Gene3D" id="1.10.287.130">
    <property type="match status" value="1"/>
</dbReference>
<dbReference type="InterPro" id="IPR005467">
    <property type="entry name" value="His_kinase_dom"/>
</dbReference>
<dbReference type="SMART" id="SM00388">
    <property type="entry name" value="HisKA"/>
    <property type="match status" value="1"/>
</dbReference>
<dbReference type="SUPFAM" id="SSF55874">
    <property type="entry name" value="ATPase domain of HSP90 chaperone/DNA topoisomerase II/histidine kinase"/>
    <property type="match status" value="1"/>
</dbReference>
<keyword evidence="9 14" id="KW-0418">Kinase</keyword>
<dbReference type="RefSeq" id="WP_047941583.1">
    <property type="nucleotide sequence ID" value="NZ_JABRVN010000095.1"/>
</dbReference>
<dbReference type="PANTHER" id="PTHR45528:SF1">
    <property type="entry name" value="SENSOR HISTIDINE KINASE CPXA"/>
    <property type="match status" value="1"/>
</dbReference>
<evidence type="ECO:0000256" key="3">
    <source>
        <dbReference type="ARBA" id="ARBA00012438"/>
    </source>
</evidence>
<dbReference type="EMBL" id="LDPH01000006">
    <property type="protein sequence ID" value="KLV27042.1"/>
    <property type="molecule type" value="Genomic_DNA"/>
</dbReference>
<protein>
    <recommendedName>
        <fullName evidence="3">histidine kinase</fullName>
        <ecNumber evidence="3">2.7.13.3</ecNumber>
    </recommendedName>
</protein>
<keyword evidence="8" id="KW-0547">Nucleotide-binding</keyword>
<dbReference type="OrthoDB" id="9773956at2"/>
<evidence type="ECO:0000256" key="13">
    <source>
        <dbReference type="ARBA" id="ARBA00023136"/>
    </source>
</evidence>
<evidence type="ECO:0000256" key="9">
    <source>
        <dbReference type="ARBA" id="ARBA00022777"/>
    </source>
</evidence>
<dbReference type="PROSITE" id="PS50109">
    <property type="entry name" value="HIS_KIN"/>
    <property type="match status" value="1"/>
</dbReference>
<evidence type="ECO:0000256" key="4">
    <source>
        <dbReference type="ARBA" id="ARBA00022475"/>
    </source>
</evidence>
<evidence type="ECO:0000256" key="2">
    <source>
        <dbReference type="ARBA" id="ARBA00004651"/>
    </source>
</evidence>
<evidence type="ECO:0000313" key="15">
    <source>
        <dbReference type="Proteomes" id="UP000036045"/>
    </source>
</evidence>
<evidence type="ECO:0000256" key="6">
    <source>
        <dbReference type="ARBA" id="ARBA00022679"/>
    </source>
</evidence>
<dbReference type="Pfam" id="PF00512">
    <property type="entry name" value="HisKA"/>
    <property type="match status" value="1"/>
</dbReference>
<keyword evidence="12" id="KW-0902">Two-component regulatory system</keyword>
<name>A0A0J1IM47_NIACI</name>
<comment type="catalytic activity">
    <reaction evidence="1">
        <text>ATP + protein L-histidine = ADP + protein N-phospho-L-histidine.</text>
        <dbReference type="EC" id="2.7.13.3"/>
    </reaction>
</comment>
<dbReference type="EC" id="2.7.13.3" evidence="3"/>
<dbReference type="InterPro" id="IPR036097">
    <property type="entry name" value="HisK_dim/P_sf"/>
</dbReference>
<keyword evidence="4" id="KW-1003">Cell membrane</keyword>
<evidence type="ECO:0000256" key="7">
    <source>
        <dbReference type="ARBA" id="ARBA00022692"/>
    </source>
</evidence>
<dbReference type="GO" id="GO:0000155">
    <property type="term" value="F:phosphorelay sensor kinase activity"/>
    <property type="evidence" value="ECO:0007669"/>
    <property type="project" value="InterPro"/>
</dbReference>
<dbReference type="CDD" id="cd00075">
    <property type="entry name" value="HATPase"/>
    <property type="match status" value="1"/>
</dbReference>
<dbReference type="GO" id="GO:0005524">
    <property type="term" value="F:ATP binding"/>
    <property type="evidence" value="ECO:0007669"/>
    <property type="project" value="UniProtKB-KW"/>
</dbReference>
<evidence type="ECO:0000256" key="11">
    <source>
        <dbReference type="ARBA" id="ARBA00022989"/>
    </source>
</evidence>
<dbReference type="PATRIC" id="fig|1397.4.peg.4926"/>
<reference evidence="14 15" key="1">
    <citation type="submission" date="2015-05" db="EMBL/GenBank/DDBJ databases">
        <title>Whole genome sequence and identification of bacterial endophytes from Costus igneus.</title>
        <authorList>
            <person name="Lee Y.P."/>
            <person name="Gan H.M."/>
            <person name="Eng W."/>
            <person name="Wheatley M.S."/>
            <person name="Caraballo A."/>
            <person name="Polter S."/>
            <person name="Savka M.A."/>
            <person name="Hudson A.O."/>
        </authorList>
    </citation>
    <scope>NUCLEOTIDE SEQUENCE [LARGE SCALE GENOMIC DNA]</scope>
    <source>
        <strain evidence="14 15">RIT379</strain>
    </source>
</reference>
<dbReference type="Pfam" id="PF02518">
    <property type="entry name" value="HATPase_c"/>
    <property type="match status" value="1"/>
</dbReference>
<gene>
    <name evidence="14" type="ORF">ABW02_08750</name>
</gene>
<keyword evidence="15" id="KW-1185">Reference proteome</keyword>
<dbReference type="SMART" id="SM00387">
    <property type="entry name" value="HATPase_c"/>
    <property type="match status" value="1"/>
</dbReference>
<evidence type="ECO:0000313" key="14">
    <source>
        <dbReference type="EMBL" id="KLV27042.1"/>
    </source>
</evidence>
<keyword evidence="13" id="KW-0472">Membrane</keyword>
<dbReference type="Gene3D" id="3.30.565.10">
    <property type="entry name" value="Histidine kinase-like ATPase, C-terminal domain"/>
    <property type="match status" value="1"/>
</dbReference>
<dbReference type="InterPro" id="IPR050398">
    <property type="entry name" value="HssS/ArlS-like"/>
</dbReference>
<dbReference type="InterPro" id="IPR003661">
    <property type="entry name" value="HisK_dim/P_dom"/>
</dbReference>
<dbReference type="PRINTS" id="PR00344">
    <property type="entry name" value="BCTRLSENSOR"/>
</dbReference>
<organism evidence="14 15">
    <name type="scientific">Niallia circulans</name>
    <name type="common">Bacillus circulans</name>
    <dbReference type="NCBI Taxonomy" id="1397"/>
    <lineage>
        <taxon>Bacteria</taxon>
        <taxon>Bacillati</taxon>
        <taxon>Bacillota</taxon>
        <taxon>Bacilli</taxon>
        <taxon>Bacillales</taxon>
        <taxon>Bacillaceae</taxon>
        <taxon>Niallia</taxon>
    </lineage>
</organism>
<keyword evidence="5" id="KW-0597">Phosphoprotein</keyword>
<dbReference type="InterPro" id="IPR036890">
    <property type="entry name" value="HATPase_C_sf"/>
</dbReference>
<evidence type="ECO:0000256" key="5">
    <source>
        <dbReference type="ARBA" id="ARBA00022553"/>
    </source>
</evidence>
<evidence type="ECO:0000256" key="12">
    <source>
        <dbReference type="ARBA" id="ARBA00023012"/>
    </source>
</evidence>
<comment type="caution">
    <text evidence="14">The sequence shown here is derived from an EMBL/GenBank/DDBJ whole genome shotgun (WGS) entry which is preliminary data.</text>
</comment>
<dbReference type="CDD" id="cd00082">
    <property type="entry name" value="HisKA"/>
    <property type="match status" value="1"/>
</dbReference>
<dbReference type="InterPro" id="IPR003594">
    <property type="entry name" value="HATPase_dom"/>
</dbReference>
<comment type="subcellular location">
    <subcellularLocation>
        <location evidence="2">Cell membrane</location>
        <topology evidence="2">Multi-pass membrane protein</topology>
    </subcellularLocation>
</comment>
<proteinExistence type="predicted"/>
<keyword evidence="11" id="KW-1133">Transmembrane helix</keyword>
<dbReference type="PANTHER" id="PTHR45528">
    <property type="entry name" value="SENSOR HISTIDINE KINASE CPXA"/>
    <property type="match status" value="1"/>
</dbReference>
<dbReference type="AlphaFoldDB" id="A0A0J1IM47"/>
<sequence length="334" mass="38096">MLRNREVKVMMIVLVCISILAIIYALISFSFAAAVYLFIVISIIFIIFFLFTRFRYKEIKQLSSYLQRISNGDESLDIRDNVEGELSILKNNIYKVTLMLSENSTLLRQEKLKLTDAISDISHQLKTPLTSMVVMTDLLSDPHLEESRRREFTNNISIQLERMEWLVSSLLKLSKMDAGTIPFKKEKVVVKALIHKAVEPVLIPMDIKEQTLQITGDDSVTYIGDFNWTVEAIINILKNCVEHTGEGGQIHINFAENVLFTEMVIQDNGKGIAKKDLPYIFKRFYKGENASEDSIGIGLAMAYSIIKSQHGDIEVRSKIGEGTTFHIKFYKQVI</sequence>
<keyword evidence="10" id="KW-0067">ATP-binding</keyword>
<evidence type="ECO:0000256" key="8">
    <source>
        <dbReference type="ARBA" id="ARBA00022741"/>
    </source>
</evidence>
<accession>A0A0J1IM47</accession>
<keyword evidence="7" id="KW-0812">Transmembrane</keyword>
<keyword evidence="6" id="KW-0808">Transferase</keyword>
<dbReference type="GO" id="GO:0005886">
    <property type="term" value="C:plasma membrane"/>
    <property type="evidence" value="ECO:0007669"/>
    <property type="project" value="UniProtKB-SubCell"/>
</dbReference>
<dbReference type="InterPro" id="IPR004358">
    <property type="entry name" value="Sig_transdc_His_kin-like_C"/>
</dbReference>
<dbReference type="Proteomes" id="UP000036045">
    <property type="component" value="Unassembled WGS sequence"/>
</dbReference>